<feature type="domain" description="AAA+ ATPase At3g28540-like C-terminal" evidence="4">
    <location>
        <begin position="186"/>
        <end position="256"/>
    </location>
</feature>
<dbReference type="InterPro" id="IPR003959">
    <property type="entry name" value="ATPase_AAA_core"/>
</dbReference>
<evidence type="ECO:0000259" key="4">
    <source>
        <dbReference type="Pfam" id="PF25568"/>
    </source>
</evidence>
<dbReference type="Gene3D" id="3.40.50.300">
    <property type="entry name" value="P-loop containing nucleotide triphosphate hydrolases"/>
    <property type="match status" value="1"/>
</dbReference>
<feature type="region of interest" description="Disordered" evidence="2">
    <location>
        <begin position="259"/>
        <end position="290"/>
    </location>
</feature>
<evidence type="ECO:0000259" key="3">
    <source>
        <dbReference type="Pfam" id="PF00004"/>
    </source>
</evidence>
<dbReference type="Pfam" id="PF00004">
    <property type="entry name" value="AAA"/>
    <property type="match status" value="1"/>
</dbReference>
<dbReference type="InterPro" id="IPR027417">
    <property type="entry name" value="P-loop_NTPase"/>
</dbReference>
<evidence type="ECO:0000256" key="1">
    <source>
        <dbReference type="SAM" id="Coils"/>
    </source>
</evidence>
<sequence length="290" mass="33266">MWSHVVFEHPATFDTLAMEETKKKQIMNDLITFTKSKDYYKKNWKGLENSSNPKQLPPLPPLLTIWEITGNIALKEDAKHTIISLKGEHKAAKRDHLSAKKARRLKKEQTEASNKMRNIAAKIVTAEKTKTKLADAIANAKARLKIVVSLVQDVEILIFTTNYVEKLDPAMIRRGRMDKHIELSYCCFEAFKVLAMNYLDLESHHLYDTIGKLLEETKMSLTDVAENLMPKFGDEDANACLANLIKAIKKAKEEVKVKVKVEEEKEEEEERVKAEEEKKVKAEKEEKEKA</sequence>
<name>A0A6A4KNC4_9ERIC</name>
<gene>
    <name evidence="5" type="ORF">C3L33_18892</name>
</gene>
<dbReference type="Proteomes" id="UP000428333">
    <property type="component" value="Linkage Group LG11"/>
</dbReference>
<dbReference type="InterPro" id="IPR058017">
    <property type="entry name" value="At3g28540-like_C"/>
</dbReference>
<dbReference type="EMBL" id="QEFC01003190">
    <property type="protein sequence ID" value="KAE9449206.1"/>
    <property type="molecule type" value="Genomic_DNA"/>
</dbReference>
<feature type="coiled-coil region" evidence="1">
    <location>
        <begin position="102"/>
        <end position="143"/>
    </location>
</feature>
<evidence type="ECO:0000313" key="6">
    <source>
        <dbReference type="Proteomes" id="UP000428333"/>
    </source>
</evidence>
<dbReference type="GO" id="GO:0005524">
    <property type="term" value="F:ATP binding"/>
    <property type="evidence" value="ECO:0007669"/>
    <property type="project" value="InterPro"/>
</dbReference>
<dbReference type="AlphaFoldDB" id="A0A6A4KNC4"/>
<proteinExistence type="predicted"/>
<evidence type="ECO:0000256" key="2">
    <source>
        <dbReference type="SAM" id="MobiDB-lite"/>
    </source>
</evidence>
<dbReference type="SUPFAM" id="SSF52540">
    <property type="entry name" value="P-loop containing nucleoside triphosphate hydrolases"/>
    <property type="match status" value="1"/>
</dbReference>
<accession>A0A6A4KNC4</accession>
<evidence type="ECO:0000313" key="5">
    <source>
        <dbReference type="EMBL" id="KAE9449206.1"/>
    </source>
</evidence>
<dbReference type="PANTHER" id="PTHR23070">
    <property type="entry name" value="BCS1 AAA-TYPE ATPASE"/>
    <property type="match status" value="1"/>
</dbReference>
<dbReference type="GO" id="GO:0016887">
    <property type="term" value="F:ATP hydrolysis activity"/>
    <property type="evidence" value="ECO:0007669"/>
    <property type="project" value="InterPro"/>
</dbReference>
<keyword evidence="1" id="KW-0175">Coiled coil</keyword>
<reference evidence="5 6" key="1">
    <citation type="journal article" date="2019" name="Genome Biol. Evol.">
        <title>The Rhododendron genome and chromosomal organization provide insight into shared whole-genome duplications across the heath family (Ericaceae).</title>
        <authorList>
            <person name="Soza V.L."/>
            <person name="Lindsley D."/>
            <person name="Waalkes A."/>
            <person name="Ramage E."/>
            <person name="Patwardhan R.P."/>
            <person name="Burton J.N."/>
            <person name="Adey A."/>
            <person name="Kumar A."/>
            <person name="Qiu R."/>
            <person name="Shendure J."/>
            <person name="Hall B."/>
        </authorList>
    </citation>
    <scope>NUCLEOTIDE SEQUENCE [LARGE SCALE GENOMIC DNA]</scope>
    <source>
        <strain evidence="5">RSF 1966-606</strain>
    </source>
</reference>
<dbReference type="Gene3D" id="6.10.280.40">
    <property type="match status" value="1"/>
</dbReference>
<feature type="compositionally biased region" description="Basic and acidic residues" evidence="2">
    <location>
        <begin position="270"/>
        <end position="290"/>
    </location>
</feature>
<feature type="non-terminal residue" evidence="5">
    <location>
        <position position="1"/>
    </location>
</feature>
<keyword evidence="6" id="KW-1185">Reference proteome</keyword>
<feature type="domain" description="ATPase AAA-type core" evidence="3">
    <location>
        <begin position="128"/>
        <end position="184"/>
    </location>
</feature>
<dbReference type="InterPro" id="IPR050747">
    <property type="entry name" value="Mitochondrial_chaperone_BCS1"/>
</dbReference>
<protein>
    <submittedName>
        <fullName evidence="5">Uncharacterized protein</fullName>
    </submittedName>
</protein>
<comment type="caution">
    <text evidence="5">The sequence shown here is derived from an EMBL/GenBank/DDBJ whole genome shotgun (WGS) entry which is preliminary data.</text>
</comment>
<dbReference type="Pfam" id="PF25568">
    <property type="entry name" value="AAA_lid_At3g28540"/>
    <property type="match status" value="1"/>
</dbReference>
<dbReference type="OrthoDB" id="10251412at2759"/>
<organism evidence="5 6">
    <name type="scientific">Rhododendron williamsianum</name>
    <dbReference type="NCBI Taxonomy" id="262921"/>
    <lineage>
        <taxon>Eukaryota</taxon>
        <taxon>Viridiplantae</taxon>
        <taxon>Streptophyta</taxon>
        <taxon>Embryophyta</taxon>
        <taxon>Tracheophyta</taxon>
        <taxon>Spermatophyta</taxon>
        <taxon>Magnoliopsida</taxon>
        <taxon>eudicotyledons</taxon>
        <taxon>Gunneridae</taxon>
        <taxon>Pentapetalae</taxon>
        <taxon>asterids</taxon>
        <taxon>Ericales</taxon>
        <taxon>Ericaceae</taxon>
        <taxon>Ericoideae</taxon>
        <taxon>Rhodoreae</taxon>
        <taxon>Rhododendron</taxon>
    </lineage>
</organism>